<proteinExistence type="predicted"/>
<organism evidence="1 2">
    <name type="scientific">Friedmanniella luteola</name>
    <dbReference type="NCBI Taxonomy" id="546871"/>
    <lineage>
        <taxon>Bacteria</taxon>
        <taxon>Bacillati</taxon>
        <taxon>Actinomycetota</taxon>
        <taxon>Actinomycetes</taxon>
        <taxon>Propionibacteriales</taxon>
        <taxon>Nocardioidaceae</taxon>
        <taxon>Friedmanniella</taxon>
    </lineage>
</organism>
<protein>
    <submittedName>
        <fullName evidence="1">Uncharacterized protein</fullName>
    </submittedName>
</protein>
<gene>
    <name evidence="1" type="ORF">SAMN04488543_2674</name>
</gene>
<dbReference type="InterPro" id="IPR049253">
    <property type="entry name" value="DUF6886"/>
</dbReference>
<dbReference type="Proteomes" id="UP000199092">
    <property type="component" value="Chromosome I"/>
</dbReference>
<accession>A0A1H1W8M1</accession>
<dbReference type="AlphaFoldDB" id="A0A1H1W8M1"/>
<dbReference type="OrthoDB" id="156685at2"/>
<dbReference type="STRING" id="546871.SAMN04488543_2674"/>
<sequence length="179" mass="19996">MRAEPGTVLHFSEDPHLGRFVPHVARTATERAALVWAVDAASSPSYWFPRQCPRALAWVRPGTTEADRRAVLGPEAERVHVVEYGWLTRIQTTRLYAYRFDAADFRPYGEPEPHAHVADHPVTPLGPPRPVGDLLALHEEAGIELRLVHDLRPWWRAVTRSTVGHSGIRLAGARSPAGR</sequence>
<dbReference type="RefSeq" id="WP_091413408.1">
    <property type="nucleotide sequence ID" value="NZ_LT629749.1"/>
</dbReference>
<reference evidence="1 2" key="1">
    <citation type="submission" date="2016-10" db="EMBL/GenBank/DDBJ databases">
        <authorList>
            <person name="de Groot N.N."/>
        </authorList>
    </citation>
    <scope>NUCLEOTIDE SEQUENCE [LARGE SCALE GENOMIC DNA]</scope>
    <source>
        <strain evidence="1 2">DSM 21741</strain>
    </source>
</reference>
<name>A0A1H1W8M1_9ACTN</name>
<evidence type="ECO:0000313" key="1">
    <source>
        <dbReference type="EMBL" id="SDS93444.1"/>
    </source>
</evidence>
<keyword evidence="2" id="KW-1185">Reference proteome</keyword>
<dbReference type="EMBL" id="LT629749">
    <property type="protein sequence ID" value="SDS93444.1"/>
    <property type="molecule type" value="Genomic_DNA"/>
</dbReference>
<dbReference type="Pfam" id="PF21820">
    <property type="entry name" value="DUF6886"/>
    <property type="match status" value="1"/>
</dbReference>
<evidence type="ECO:0000313" key="2">
    <source>
        <dbReference type="Proteomes" id="UP000199092"/>
    </source>
</evidence>